<dbReference type="RefSeq" id="WP_076670879.1">
    <property type="nucleotide sequence ID" value="NZ_MCWE02000001.1"/>
</dbReference>
<gene>
    <name evidence="1" type="ORF">BCT50_25275</name>
</gene>
<comment type="caution">
    <text evidence="1">The sequence shown here is derived from an EMBL/GenBank/DDBJ whole genome shotgun (WGS) entry which is preliminary data.</text>
</comment>
<reference evidence="2" key="1">
    <citation type="submission" date="2016-07" db="EMBL/GenBank/DDBJ databases">
        <title>Nontailed viruses are major unrecognized killers of bacteria in the ocean.</title>
        <authorList>
            <person name="Kauffman K."/>
            <person name="Hussain F."/>
            <person name="Yang J."/>
            <person name="Arevalo P."/>
            <person name="Brown J."/>
            <person name="Cutler M."/>
            <person name="Kelly L."/>
            <person name="Polz M.F."/>
        </authorList>
    </citation>
    <scope>NUCLEOTIDE SEQUENCE [LARGE SCALE GENOMIC DNA]</scope>
    <source>
        <strain evidence="2">10N.261.48.A1</strain>
    </source>
</reference>
<sequence>MSQHYKALALLGSTLLLGGCATSPDRLDYLVDWDQKWQQCDAEMKNSNAQFPSSKWFQSLKIDEQKQVLVYLHNLKLYECSEFEAESLKKVLDSEEIVSLQNLLQGFIFFEPPSKESVESLDQIELEQLAKDVQLFDLRKAAEQLGYL</sequence>
<dbReference type="PROSITE" id="PS51257">
    <property type="entry name" value="PROKAR_LIPOPROTEIN"/>
    <property type="match status" value="1"/>
</dbReference>
<dbReference type="AlphaFoldDB" id="A0A855INP4"/>
<evidence type="ECO:0008006" key="3">
    <source>
        <dbReference type="Google" id="ProtNLM"/>
    </source>
</evidence>
<name>A0A855INP4_9VIBR</name>
<evidence type="ECO:0000313" key="1">
    <source>
        <dbReference type="EMBL" id="PMM56415.1"/>
    </source>
</evidence>
<proteinExistence type="predicted"/>
<dbReference type="Proteomes" id="UP000235554">
    <property type="component" value="Unassembled WGS sequence"/>
</dbReference>
<accession>A0A855INP4</accession>
<protein>
    <recommendedName>
        <fullName evidence="3">Lipoprotein</fullName>
    </recommendedName>
</protein>
<organism evidence="1 2">
    <name type="scientific">Vibrio lentus</name>
    <dbReference type="NCBI Taxonomy" id="136468"/>
    <lineage>
        <taxon>Bacteria</taxon>
        <taxon>Pseudomonadati</taxon>
        <taxon>Pseudomonadota</taxon>
        <taxon>Gammaproteobacteria</taxon>
        <taxon>Vibrionales</taxon>
        <taxon>Vibrionaceae</taxon>
        <taxon>Vibrio</taxon>
    </lineage>
</organism>
<dbReference type="EMBL" id="MCZJ01000026">
    <property type="protein sequence ID" value="PMM56415.1"/>
    <property type="molecule type" value="Genomic_DNA"/>
</dbReference>
<evidence type="ECO:0000313" key="2">
    <source>
        <dbReference type="Proteomes" id="UP000235554"/>
    </source>
</evidence>